<dbReference type="SMART" id="SM01190">
    <property type="entry name" value="EMP24_GP25L"/>
    <property type="match status" value="1"/>
</dbReference>
<feature type="signal peptide" evidence="9">
    <location>
        <begin position="1"/>
        <end position="21"/>
    </location>
</feature>
<dbReference type="AlphaFoldDB" id="A0A7J5XP83"/>
<feature type="chain" id="PRO_5029554689" description="GOLD domain-containing protein" evidence="9">
    <location>
        <begin position="22"/>
        <end position="346"/>
    </location>
</feature>
<gene>
    <name evidence="11" type="ORF">F7725_010608</name>
</gene>
<dbReference type="InterPro" id="IPR009038">
    <property type="entry name" value="GOLD_dom"/>
</dbReference>
<protein>
    <recommendedName>
        <fullName evidence="10">GOLD domain-containing protein</fullName>
    </recommendedName>
</protein>
<keyword evidence="4 9" id="KW-0732">Signal</keyword>
<feature type="compositionally biased region" description="Low complexity" evidence="8">
    <location>
        <begin position="118"/>
        <end position="134"/>
    </location>
</feature>
<dbReference type="InterPro" id="IPR015720">
    <property type="entry name" value="Emp24-like"/>
</dbReference>
<comment type="similarity">
    <text evidence="2">Belongs to the EMP24/GP25L family.</text>
</comment>
<evidence type="ECO:0000256" key="4">
    <source>
        <dbReference type="ARBA" id="ARBA00022729"/>
    </source>
</evidence>
<feature type="region of interest" description="Disordered" evidence="8">
    <location>
        <begin position="110"/>
        <end position="150"/>
    </location>
</feature>
<organism evidence="11 12">
    <name type="scientific">Dissostichus mawsoni</name>
    <name type="common">Antarctic cod</name>
    <dbReference type="NCBI Taxonomy" id="36200"/>
    <lineage>
        <taxon>Eukaryota</taxon>
        <taxon>Metazoa</taxon>
        <taxon>Chordata</taxon>
        <taxon>Craniata</taxon>
        <taxon>Vertebrata</taxon>
        <taxon>Euteleostomi</taxon>
        <taxon>Actinopterygii</taxon>
        <taxon>Neopterygii</taxon>
        <taxon>Teleostei</taxon>
        <taxon>Neoteleostei</taxon>
        <taxon>Acanthomorphata</taxon>
        <taxon>Eupercaria</taxon>
        <taxon>Perciformes</taxon>
        <taxon>Notothenioidei</taxon>
        <taxon>Nototheniidae</taxon>
        <taxon>Dissostichus</taxon>
    </lineage>
</organism>
<keyword evidence="3" id="KW-0812">Transmembrane</keyword>
<evidence type="ECO:0000259" key="10">
    <source>
        <dbReference type="PROSITE" id="PS50866"/>
    </source>
</evidence>
<evidence type="ECO:0000313" key="11">
    <source>
        <dbReference type="EMBL" id="KAF3838840.1"/>
    </source>
</evidence>
<evidence type="ECO:0000256" key="6">
    <source>
        <dbReference type="ARBA" id="ARBA00022989"/>
    </source>
</evidence>
<comment type="caution">
    <text evidence="11">The sequence shown here is derived from an EMBL/GenBank/DDBJ whole genome shotgun (WGS) entry which is preliminary data.</text>
</comment>
<evidence type="ECO:0000256" key="9">
    <source>
        <dbReference type="SAM" id="SignalP"/>
    </source>
</evidence>
<proteinExistence type="inferred from homology"/>
<evidence type="ECO:0000313" key="12">
    <source>
        <dbReference type="Proteomes" id="UP000518266"/>
    </source>
</evidence>
<keyword evidence="7" id="KW-0472">Membrane</keyword>
<dbReference type="PANTHER" id="PTHR22811">
    <property type="entry name" value="TRANSMEMBRANE EMP24 DOMAIN-CONTAINING PROTEIN"/>
    <property type="match status" value="1"/>
</dbReference>
<evidence type="ECO:0000256" key="8">
    <source>
        <dbReference type="SAM" id="MobiDB-lite"/>
    </source>
</evidence>
<comment type="subcellular location">
    <subcellularLocation>
        <location evidence="1">Endoplasmic reticulum membrane</location>
        <topology evidence="1">Single-pass type I membrane protein</topology>
    </subcellularLocation>
</comment>
<dbReference type="EMBL" id="JAAKFY010000022">
    <property type="protein sequence ID" value="KAF3838840.1"/>
    <property type="molecule type" value="Genomic_DNA"/>
</dbReference>
<evidence type="ECO:0000256" key="3">
    <source>
        <dbReference type="ARBA" id="ARBA00022692"/>
    </source>
</evidence>
<evidence type="ECO:0000256" key="2">
    <source>
        <dbReference type="ARBA" id="ARBA00007104"/>
    </source>
</evidence>
<feature type="domain" description="GOLD" evidence="10">
    <location>
        <begin position="31"/>
        <end position="269"/>
    </location>
</feature>
<evidence type="ECO:0000256" key="5">
    <source>
        <dbReference type="ARBA" id="ARBA00022824"/>
    </source>
</evidence>
<keyword evidence="12" id="KW-1185">Reference proteome</keyword>
<dbReference type="Pfam" id="PF01105">
    <property type="entry name" value="EMP24_GP25L"/>
    <property type="match status" value="1"/>
</dbReference>
<keyword evidence="5" id="KW-0256">Endoplasmic reticulum</keyword>
<reference evidence="11 12" key="1">
    <citation type="submission" date="2020-03" db="EMBL/GenBank/DDBJ databases">
        <title>Dissostichus mawsoni Genome sequencing and assembly.</title>
        <authorList>
            <person name="Park H."/>
        </authorList>
    </citation>
    <scope>NUCLEOTIDE SEQUENCE [LARGE SCALE GENOMIC DNA]</scope>
    <source>
        <strain evidence="11">DM0001</strain>
        <tissue evidence="11">Muscle</tissue>
    </source>
</reference>
<name>A0A7J5XP83_DISMA</name>
<dbReference type="OrthoDB" id="3427at2759"/>
<dbReference type="PROSITE" id="PS50866">
    <property type="entry name" value="GOLD"/>
    <property type="match status" value="1"/>
</dbReference>
<dbReference type="Proteomes" id="UP000518266">
    <property type="component" value="Unassembled WGS sequence"/>
</dbReference>
<accession>A0A7J5XP83</accession>
<evidence type="ECO:0000256" key="7">
    <source>
        <dbReference type="ARBA" id="ARBA00023136"/>
    </source>
</evidence>
<keyword evidence="6" id="KW-1133">Transmembrane helix</keyword>
<dbReference type="GO" id="GO:0005789">
    <property type="term" value="C:endoplasmic reticulum membrane"/>
    <property type="evidence" value="ECO:0007669"/>
    <property type="project" value="UniProtKB-SubCell"/>
</dbReference>
<evidence type="ECO:0000256" key="1">
    <source>
        <dbReference type="ARBA" id="ARBA00004115"/>
    </source>
</evidence>
<sequence>MAAVKLLTVVLLHFFFTFVSSLYFHMGDTERKCFMEKIPNETMLIGNYRTRLFDGQRDEYLPVSQNITLSVQFKDPNDKLVLSRSHGSEEASDSDLRNLEDTRFLEVTENTNMWSSGGRSPARSTSFSSSSGTPNPESLQAEEEQQQHHVQNQVIRRTFIDEHQDLCQVEGSEVPDVQVEEDLQRSGRQLREKESRSTEDFVSSLYFHIGETEKKCFIEEIPDETMIIEGRFTFTSHTPGEHQICLHSNSSKFALFAGGMLRVHLDIQVGEHANNYAEIAAKDKLTELQLRTLILVAIGIWQMRHLKSFFEAKKLLNPSVEFLKPSFCEDDVTCYWPTRDSILSKL</sequence>